<dbReference type="AlphaFoldDB" id="A0A369VXJ4"/>
<name>A0A369VXJ4_9SPHN</name>
<accession>A0A369VXJ4</accession>
<dbReference type="PROSITE" id="PS51747">
    <property type="entry name" value="CYT_DCMP_DEAMINASES_2"/>
    <property type="match status" value="1"/>
</dbReference>
<evidence type="ECO:0000259" key="2">
    <source>
        <dbReference type="PROSITE" id="PS51747"/>
    </source>
</evidence>
<comment type="caution">
    <text evidence="3">The sequence shown here is derived from an EMBL/GenBank/DDBJ whole genome shotgun (WGS) entry which is preliminary data.</text>
</comment>
<protein>
    <submittedName>
        <fullName evidence="3">Cytidine deaminase</fullName>
        <ecNumber evidence="3">3.5.4.5</ecNumber>
    </submittedName>
</protein>
<keyword evidence="4" id="KW-1185">Reference proteome</keyword>
<dbReference type="SUPFAM" id="SSF53927">
    <property type="entry name" value="Cytidine deaminase-like"/>
    <property type="match status" value="1"/>
</dbReference>
<organism evidence="3 4">
    <name type="scientific">Sphingomonas aracearum</name>
    <dbReference type="NCBI Taxonomy" id="2283317"/>
    <lineage>
        <taxon>Bacteria</taxon>
        <taxon>Pseudomonadati</taxon>
        <taxon>Pseudomonadota</taxon>
        <taxon>Alphaproteobacteria</taxon>
        <taxon>Sphingomonadales</taxon>
        <taxon>Sphingomonadaceae</taxon>
        <taxon>Sphingomonas</taxon>
    </lineage>
</organism>
<reference evidence="3 4" key="1">
    <citation type="submission" date="2018-07" db="EMBL/GenBank/DDBJ databases">
        <title>a novel species of Sphingomonas isolated from the rhizosphere soil of Araceae plant.</title>
        <authorList>
            <person name="Zhiyong W."/>
            <person name="Qinglan Z."/>
            <person name="Zhiwei F."/>
            <person name="Ding X."/>
            <person name="Gejiao W."/>
            <person name="Shixue Z."/>
        </authorList>
    </citation>
    <scope>NUCLEOTIDE SEQUENCE [LARGE SCALE GENOMIC DNA]</scope>
    <source>
        <strain evidence="3 4">WZY 27</strain>
    </source>
</reference>
<sequence>MDDTPAHLIQRAREASRHAHAPYSRFAVGAAVLLADGSVVTGANFENASYGLSLCAETVALATVSAQGRLADVVAIGVIGGGMDADGRATGETPVLPCGRCRQVINEAAQIAGRDVAVHCGSAEGTAMRSFTVSELLPHAFGPADLGIAPRGR</sequence>
<dbReference type="OrthoDB" id="9795347at2"/>
<dbReference type="Pfam" id="PF00383">
    <property type="entry name" value="dCMP_cyt_deam_1"/>
    <property type="match status" value="1"/>
</dbReference>
<evidence type="ECO:0000313" key="3">
    <source>
        <dbReference type="EMBL" id="RDE06559.1"/>
    </source>
</evidence>
<dbReference type="PANTHER" id="PTHR11644:SF2">
    <property type="entry name" value="CYTIDINE DEAMINASE"/>
    <property type="match status" value="1"/>
</dbReference>
<keyword evidence="3" id="KW-0378">Hydrolase</keyword>
<dbReference type="InterPro" id="IPR002125">
    <property type="entry name" value="CMP_dCMP_dom"/>
</dbReference>
<dbReference type="Gene3D" id="3.40.140.10">
    <property type="entry name" value="Cytidine Deaminase, domain 2"/>
    <property type="match status" value="1"/>
</dbReference>
<dbReference type="InterPro" id="IPR016193">
    <property type="entry name" value="Cytidine_deaminase-like"/>
</dbReference>
<evidence type="ECO:0000313" key="4">
    <source>
        <dbReference type="Proteomes" id="UP000253918"/>
    </source>
</evidence>
<dbReference type="GO" id="GO:0008270">
    <property type="term" value="F:zinc ion binding"/>
    <property type="evidence" value="ECO:0007669"/>
    <property type="project" value="TreeGrafter"/>
</dbReference>
<dbReference type="RefSeq" id="WP_114686143.1">
    <property type="nucleotide sequence ID" value="NZ_QQNB01000001.1"/>
</dbReference>
<dbReference type="InterPro" id="IPR050202">
    <property type="entry name" value="Cyt/Deoxycyt_deaminase"/>
</dbReference>
<proteinExistence type="inferred from homology"/>
<dbReference type="EMBL" id="QQNB01000001">
    <property type="protein sequence ID" value="RDE06559.1"/>
    <property type="molecule type" value="Genomic_DNA"/>
</dbReference>
<evidence type="ECO:0000256" key="1">
    <source>
        <dbReference type="ARBA" id="ARBA00006576"/>
    </source>
</evidence>
<gene>
    <name evidence="3" type="ORF">DVW87_02295</name>
</gene>
<dbReference type="GO" id="GO:0004126">
    <property type="term" value="F:cytidine deaminase activity"/>
    <property type="evidence" value="ECO:0007669"/>
    <property type="project" value="UniProtKB-EC"/>
</dbReference>
<dbReference type="CDD" id="cd01283">
    <property type="entry name" value="cytidine_deaminase"/>
    <property type="match status" value="1"/>
</dbReference>
<dbReference type="NCBIfam" id="NF004064">
    <property type="entry name" value="PRK05578.1"/>
    <property type="match status" value="1"/>
</dbReference>
<dbReference type="GO" id="GO:0055086">
    <property type="term" value="P:nucleobase-containing small molecule metabolic process"/>
    <property type="evidence" value="ECO:0007669"/>
    <property type="project" value="UniProtKB-ARBA"/>
</dbReference>
<feature type="domain" description="CMP/dCMP-type deaminase" evidence="2">
    <location>
        <begin position="3"/>
        <end position="144"/>
    </location>
</feature>
<comment type="similarity">
    <text evidence="1">Belongs to the cytidine and deoxycytidylate deaminase family.</text>
</comment>
<dbReference type="Proteomes" id="UP000253918">
    <property type="component" value="Unassembled WGS sequence"/>
</dbReference>
<dbReference type="PANTHER" id="PTHR11644">
    <property type="entry name" value="CYTIDINE DEAMINASE"/>
    <property type="match status" value="1"/>
</dbReference>
<dbReference type="GO" id="GO:0005829">
    <property type="term" value="C:cytosol"/>
    <property type="evidence" value="ECO:0007669"/>
    <property type="project" value="TreeGrafter"/>
</dbReference>
<dbReference type="GO" id="GO:0072527">
    <property type="term" value="P:pyrimidine-containing compound metabolic process"/>
    <property type="evidence" value="ECO:0007669"/>
    <property type="project" value="UniProtKB-ARBA"/>
</dbReference>
<dbReference type="EC" id="3.5.4.5" evidence="3"/>